<dbReference type="InterPro" id="IPR027417">
    <property type="entry name" value="P-loop_NTPase"/>
</dbReference>
<dbReference type="GO" id="GO:0005737">
    <property type="term" value="C:cytoplasm"/>
    <property type="evidence" value="ECO:0007669"/>
    <property type="project" value="TreeGrafter"/>
</dbReference>
<evidence type="ECO:0000256" key="3">
    <source>
        <dbReference type="ARBA" id="ARBA00022741"/>
    </source>
</evidence>
<dbReference type="GO" id="GO:0004798">
    <property type="term" value="F:dTMP kinase activity"/>
    <property type="evidence" value="ECO:0007669"/>
    <property type="project" value="TreeGrafter"/>
</dbReference>
<keyword evidence="4" id="KW-0067">ATP-binding</keyword>
<dbReference type="PANTHER" id="PTHR10344">
    <property type="entry name" value="THYMIDYLATE KINASE"/>
    <property type="match status" value="1"/>
</dbReference>
<dbReference type="Pfam" id="PF02223">
    <property type="entry name" value="Thymidylate_kin"/>
    <property type="match status" value="1"/>
</dbReference>
<reference evidence="7 8" key="1">
    <citation type="submission" date="2019-02" db="EMBL/GenBank/DDBJ databases">
        <title>Sequencing the genomes of 1000 actinobacteria strains.</title>
        <authorList>
            <person name="Klenk H.-P."/>
        </authorList>
    </citation>
    <scope>NUCLEOTIDE SEQUENCE [LARGE SCALE GENOMIC DNA]</scope>
    <source>
        <strain evidence="7 8">DSM 17364</strain>
    </source>
</reference>
<evidence type="ECO:0000256" key="5">
    <source>
        <dbReference type="SAM" id="MobiDB-lite"/>
    </source>
</evidence>
<feature type="domain" description="Thymidylate kinase-like" evidence="6">
    <location>
        <begin position="35"/>
        <end position="206"/>
    </location>
</feature>
<sequence>MLLTHSAPATAAPAAPATKRDAAGARRRATVAIVGIDGSGKTTAASYLAAGLFDAGMPAQLLRNPSGRSWLGRWSARSGYAVPAALAETIETVLRGANVVRSHARARAFDGLSVMDRHLVCQEVTRETRGLDPNGLLARGLRGLRRSLKEPDLTVLLDVSPVTALGRIDERGLDTESLAYLEAARDAYLTCAITEGWAVIDAEADAFAVVTSLRDIVNEHFARPAGG</sequence>
<dbReference type="Gene3D" id="3.40.50.300">
    <property type="entry name" value="P-loop containing nucleotide triphosphate hydrolases"/>
    <property type="match status" value="1"/>
</dbReference>
<dbReference type="OrthoDB" id="3363468at2"/>
<keyword evidence="7" id="KW-0418">Kinase</keyword>
<dbReference type="AlphaFoldDB" id="A0A4Q8AH22"/>
<keyword evidence="3" id="KW-0547">Nucleotide-binding</keyword>
<evidence type="ECO:0000313" key="8">
    <source>
        <dbReference type="Proteomes" id="UP000292685"/>
    </source>
</evidence>
<dbReference type="GO" id="GO:0006227">
    <property type="term" value="P:dUDP biosynthetic process"/>
    <property type="evidence" value="ECO:0007669"/>
    <property type="project" value="TreeGrafter"/>
</dbReference>
<feature type="region of interest" description="Disordered" evidence="5">
    <location>
        <begin position="1"/>
        <end position="23"/>
    </location>
</feature>
<comment type="caution">
    <text evidence="7">The sequence shown here is derived from an EMBL/GenBank/DDBJ whole genome shotgun (WGS) entry which is preliminary data.</text>
</comment>
<evidence type="ECO:0000313" key="7">
    <source>
        <dbReference type="EMBL" id="RZU63690.1"/>
    </source>
</evidence>
<proteinExistence type="inferred from homology"/>
<protein>
    <recommendedName>
        <fullName evidence="2">Thymidylate kinase</fullName>
    </recommendedName>
</protein>
<evidence type="ECO:0000259" key="6">
    <source>
        <dbReference type="Pfam" id="PF02223"/>
    </source>
</evidence>
<dbReference type="Proteomes" id="UP000292685">
    <property type="component" value="Unassembled WGS sequence"/>
</dbReference>
<organism evidence="7 8">
    <name type="scientific">Zhihengliuella halotolerans</name>
    <dbReference type="NCBI Taxonomy" id="370736"/>
    <lineage>
        <taxon>Bacteria</taxon>
        <taxon>Bacillati</taxon>
        <taxon>Actinomycetota</taxon>
        <taxon>Actinomycetes</taxon>
        <taxon>Micrococcales</taxon>
        <taxon>Micrococcaceae</taxon>
        <taxon>Zhihengliuella</taxon>
    </lineage>
</organism>
<evidence type="ECO:0000256" key="4">
    <source>
        <dbReference type="ARBA" id="ARBA00022840"/>
    </source>
</evidence>
<evidence type="ECO:0000256" key="1">
    <source>
        <dbReference type="ARBA" id="ARBA00009776"/>
    </source>
</evidence>
<keyword evidence="7" id="KW-0808">Transferase</keyword>
<dbReference type="GO" id="GO:0006235">
    <property type="term" value="P:dTTP biosynthetic process"/>
    <property type="evidence" value="ECO:0007669"/>
    <property type="project" value="TreeGrafter"/>
</dbReference>
<dbReference type="EMBL" id="SHLA01000001">
    <property type="protein sequence ID" value="RZU63690.1"/>
    <property type="molecule type" value="Genomic_DNA"/>
</dbReference>
<evidence type="ECO:0000256" key="2">
    <source>
        <dbReference type="ARBA" id="ARBA00017144"/>
    </source>
</evidence>
<dbReference type="GO" id="GO:0006233">
    <property type="term" value="P:dTDP biosynthetic process"/>
    <property type="evidence" value="ECO:0007669"/>
    <property type="project" value="TreeGrafter"/>
</dbReference>
<accession>A0A4Q8AH22</accession>
<dbReference type="SUPFAM" id="SSF52540">
    <property type="entry name" value="P-loop containing nucleoside triphosphate hydrolases"/>
    <property type="match status" value="1"/>
</dbReference>
<feature type="compositionally biased region" description="Low complexity" evidence="5">
    <location>
        <begin position="7"/>
        <end position="17"/>
    </location>
</feature>
<name>A0A4Q8AH22_9MICC</name>
<gene>
    <name evidence="7" type="ORF">EV380_3314</name>
</gene>
<dbReference type="InterPro" id="IPR039430">
    <property type="entry name" value="Thymidylate_kin-like_dom"/>
</dbReference>
<dbReference type="PANTHER" id="PTHR10344:SF4">
    <property type="entry name" value="UMP-CMP KINASE 2, MITOCHONDRIAL"/>
    <property type="match status" value="1"/>
</dbReference>
<keyword evidence="8" id="KW-1185">Reference proteome</keyword>
<dbReference type="RefSeq" id="WP_130452014.1">
    <property type="nucleotide sequence ID" value="NZ_SHLA01000001.1"/>
</dbReference>
<comment type="similarity">
    <text evidence="1">Belongs to the thymidylate kinase family.</text>
</comment>
<dbReference type="GO" id="GO:0005524">
    <property type="term" value="F:ATP binding"/>
    <property type="evidence" value="ECO:0007669"/>
    <property type="project" value="UniProtKB-KW"/>
</dbReference>